<dbReference type="Proteomes" id="UP001652504">
    <property type="component" value="Unassembled WGS sequence"/>
</dbReference>
<gene>
    <name evidence="3" type="ORF">OE749_11310</name>
</gene>
<dbReference type="InterPro" id="IPR043128">
    <property type="entry name" value="Rev_trsase/Diguanyl_cyclase"/>
</dbReference>
<accession>A0ABT3A9C6</accession>
<dbReference type="SUPFAM" id="SSF55073">
    <property type="entry name" value="Nucleotide cyclase"/>
    <property type="match status" value="1"/>
</dbReference>
<comment type="caution">
    <text evidence="3">The sequence shown here is derived from an EMBL/GenBank/DDBJ whole genome shotgun (WGS) entry which is preliminary data.</text>
</comment>
<evidence type="ECO:0000256" key="1">
    <source>
        <dbReference type="SAM" id="Phobius"/>
    </source>
</evidence>
<feature type="domain" description="GGDEF" evidence="2">
    <location>
        <begin position="459"/>
        <end position="588"/>
    </location>
</feature>
<reference evidence="3 4" key="1">
    <citation type="submission" date="2022-10" db="EMBL/GenBank/DDBJ databases">
        <title>Aestuariibacter sp. AA17 isolated from Montipora capitata coral fragment.</title>
        <authorList>
            <person name="Emsley S.A."/>
            <person name="Pfannmuller K.M."/>
            <person name="Loughran R.M."/>
            <person name="Shlafstein M."/>
            <person name="Papke E."/>
            <person name="Saw J.H."/>
            <person name="Ushijima B."/>
            <person name="Videau P."/>
        </authorList>
    </citation>
    <scope>NUCLEOTIDE SEQUENCE [LARGE SCALE GENOMIC DNA]</scope>
    <source>
        <strain evidence="3 4">AA17</strain>
    </source>
</reference>
<keyword evidence="4" id="KW-1185">Reference proteome</keyword>
<evidence type="ECO:0000259" key="2">
    <source>
        <dbReference type="PROSITE" id="PS50887"/>
    </source>
</evidence>
<keyword evidence="1" id="KW-0812">Transmembrane</keyword>
<evidence type="ECO:0000313" key="3">
    <source>
        <dbReference type="EMBL" id="MCV2885280.1"/>
    </source>
</evidence>
<dbReference type="InterPro" id="IPR029787">
    <property type="entry name" value="Nucleotide_cyclase"/>
</dbReference>
<organism evidence="3 4">
    <name type="scientific">Fluctibacter corallii</name>
    <dbReference type="NCBI Taxonomy" id="2984329"/>
    <lineage>
        <taxon>Bacteria</taxon>
        <taxon>Pseudomonadati</taxon>
        <taxon>Pseudomonadota</taxon>
        <taxon>Gammaproteobacteria</taxon>
        <taxon>Alteromonadales</taxon>
        <taxon>Alteromonadaceae</taxon>
        <taxon>Fluctibacter</taxon>
    </lineage>
</organism>
<protein>
    <submittedName>
        <fullName evidence="3">GGDEF domain-containing protein</fullName>
    </submittedName>
</protein>
<proteinExistence type="predicted"/>
<dbReference type="Gene3D" id="3.30.70.270">
    <property type="match status" value="1"/>
</dbReference>
<dbReference type="SUPFAM" id="SSF48452">
    <property type="entry name" value="TPR-like"/>
    <property type="match status" value="1"/>
</dbReference>
<dbReference type="Gene3D" id="1.25.40.10">
    <property type="entry name" value="Tetratricopeptide repeat domain"/>
    <property type="match status" value="1"/>
</dbReference>
<keyword evidence="1" id="KW-0472">Membrane</keyword>
<sequence length="588" mass="66727">MPFSAVAIEDGGDINEEIGLFLNQNPVKTFDCPSDYVSTNVNRFLRSANLSDEFEASLKLIQTHYQICQGKYVEAKDTVEMLLSNGDVAQSSRNYSYALYQLGFILDVDGSPDDCRYYQKADRLAKNRFDDIALSAQLSILTECSTTLPLAEKLGKLYALLESFTKKGDPAAIAHIHNSIGLYYSSIGQEVLAGEQYLKAYELGLKHYNSSNLLSTLVSVITSKYATRKYDKAWELLEEYRRVNRKVNTPLSNSWLFLAESGYYYRTADFDALRKSLARWEVFLPQIQSARHRALYQWYKAGVCLNDKNVACVNDYLTLYESYGANSPIPNTNKDHLKMIMDIHLFLGDIESSKAAFDRFSDVMFSNAVKLQEAGKILGVAQLHSQVLALEQDLIATQRERQATLFKYAIVMLLIVLILSVYLRKKYFEQIRIEKFGREINSKKAITEIKSVPRADHEKTNALALLDLKKFKDEAKELEFILTQNMMSKIIGTLSNVTRDNDIVARISEQQFLICLVNIEERTAPQFFERIQRALESTLANALQHSVDVGKLNLSTSLSIYLSTESFDDIDDILDDLKVSLDKSFSVA</sequence>
<feature type="transmembrane region" description="Helical" evidence="1">
    <location>
        <begin position="405"/>
        <end position="423"/>
    </location>
</feature>
<dbReference type="Pfam" id="PF00990">
    <property type="entry name" value="GGDEF"/>
    <property type="match status" value="1"/>
</dbReference>
<name>A0ABT3A9C6_9ALTE</name>
<dbReference type="InterPro" id="IPR011990">
    <property type="entry name" value="TPR-like_helical_dom_sf"/>
</dbReference>
<dbReference type="EMBL" id="JAOWKX010000005">
    <property type="protein sequence ID" value="MCV2885280.1"/>
    <property type="molecule type" value="Genomic_DNA"/>
</dbReference>
<keyword evidence="1" id="KW-1133">Transmembrane helix</keyword>
<dbReference type="PROSITE" id="PS50887">
    <property type="entry name" value="GGDEF"/>
    <property type="match status" value="1"/>
</dbReference>
<dbReference type="RefSeq" id="WP_263712564.1">
    <property type="nucleotide sequence ID" value="NZ_JAOWKX010000005.1"/>
</dbReference>
<evidence type="ECO:0000313" key="4">
    <source>
        <dbReference type="Proteomes" id="UP001652504"/>
    </source>
</evidence>
<dbReference type="InterPro" id="IPR000160">
    <property type="entry name" value="GGDEF_dom"/>
</dbReference>